<dbReference type="Gene3D" id="1.20.140.160">
    <property type="match status" value="1"/>
</dbReference>
<sequence length="139" mass="16209">MDKECLKRYRANRRELLSLERTLERLYAQLEDVPEVSGKVSKSSDNFPYIEQHVTVQMQEPKKASEIKDRIRKKEKRHKALLADMAEAERIIMKMPEGLSRQILESVYLEGMSQQEVGEVVGYTQARVSQIIRIAMKDL</sequence>
<gene>
    <name evidence="3" type="ORF">OCV65_10555</name>
</gene>
<reference evidence="3 4" key="1">
    <citation type="journal article" date="2021" name="ISME Commun">
        <title>Automated analysis of genomic sequences facilitates high-throughput and comprehensive description of bacteria.</title>
        <authorList>
            <person name="Hitch T.C.A."/>
        </authorList>
    </citation>
    <scope>NUCLEOTIDE SEQUENCE [LARGE SCALE GENOMIC DNA]</scope>
    <source>
        <strain evidence="3 4">Sanger_02</strain>
    </source>
</reference>
<dbReference type="EMBL" id="JAOQJV010000016">
    <property type="protein sequence ID" value="MCU6700668.1"/>
    <property type="molecule type" value="Genomic_DNA"/>
</dbReference>
<accession>A0ABT2S7V6</accession>
<evidence type="ECO:0000313" key="3">
    <source>
        <dbReference type="EMBL" id="MCU6700668.1"/>
    </source>
</evidence>
<keyword evidence="4" id="KW-1185">Reference proteome</keyword>
<name>A0ABT2S7V6_9FIRM</name>
<comment type="caution">
    <text evidence="3">The sequence shown here is derived from an EMBL/GenBank/DDBJ whole genome shotgun (WGS) entry which is preliminary data.</text>
</comment>
<dbReference type="InterPro" id="IPR007630">
    <property type="entry name" value="RNA_pol_sigma70_r4"/>
</dbReference>
<evidence type="ECO:0000259" key="2">
    <source>
        <dbReference type="Pfam" id="PF04545"/>
    </source>
</evidence>
<dbReference type="RefSeq" id="WP_262582014.1">
    <property type="nucleotide sequence ID" value="NZ_JAOQJV010000016.1"/>
</dbReference>
<dbReference type="SUPFAM" id="SSF88659">
    <property type="entry name" value="Sigma3 and sigma4 domains of RNA polymerase sigma factors"/>
    <property type="match status" value="1"/>
</dbReference>
<dbReference type="Pfam" id="PF04545">
    <property type="entry name" value="Sigma70_r4"/>
    <property type="match status" value="1"/>
</dbReference>
<evidence type="ECO:0000313" key="4">
    <source>
        <dbReference type="Proteomes" id="UP001207605"/>
    </source>
</evidence>
<protein>
    <submittedName>
        <fullName evidence="3">Sigma-70 family RNA polymerase sigma factor</fullName>
    </submittedName>
</protein>
<dbReference type="Proteomes" id="UP001207605">
    <property type="component" value="Unassembled WGS sequence"/>
</dbReference>
<organism evidence="3 4">
    <name type="scientific">Dorea ammoniilytica</name>
    <dbReference type="NCBI Taxonomy" id="2981788"/>
    <lineage>
        <taxon>Bacteria</taxon>
        <taxon>Bacillati</taxon>
        <taxon>Bacillota</taxon>
        <taxon>Clostridia</taxon>
        <taxon>Lachnospirales</taxon>
        <taxon>Lachnospiraceae</taxon>
        <taxon>Dorea</taxon>
    </lineage>
</organism>
<feature type="coiled-coil region" evidence="1">
    <location>
        <begin position="64"/>
        <end position="91"/>
    </location>
</feature>
<proteinExistence type="predicted"/>
<dbReference type="InterPro" id="IPR013324">
    <property type="entry name" value="RNA_pol_sigma_r3/r4-like"/>
</dbReference>
<evidence type="ECO:0000256" key="1">
    <source>
        <dbReference type="SAM" id="Coils"/>
    </source>
</evidence>
<keyword evidence="1" id="KW-0175">Coiled coil</keyword>
<feature type="domain" description="RNA polymerase sigma-70 region 4" evidence="2">
    <location>
        <begin position="101"/>
        <end position="139"/>
    </location>
</feature>